<keyword evidence="5" id="KW-0560">Oxidoreductase</keyword>
<dbReference type="SUPFAM" id="SSF48264">
    <property type="entry name" value="Cytochrome P450"/>
    <property type="match status" value="1"/>
</dbReference>
<evidence type="ECO:0000256" key="3">
    <source>
        <dbReference type="ARBA" id="ARBA00022617"/>
    </source>
</evidence>
<keyword evidence="3" id="KW-0349">Heme</keyword>
<sequence>MSSPELVSTDLDILRRVLVKDFDHFTDRTNLLNVDPSDQKSLLATSLVSLKGLHWSSVRSQVAPAFSTGKIKLDKAAITSIYCRREKNSHMCT</sequence>
<keyword evidence="9" id="KW-1185">Reference proteome</keyword>
<evidence type="ECO:0000256" key="6">
    <source>
        <dbReference type="ARBA" id="ARBA00023004"/>
    </source>
</evidence>
<dbReference type="PANTHER" id="PTHR24292:SF102">
    <property type="entry name" value="CYTOCHROME P450 FAMILY-RELATED"/>
    <property type="match status" value="1"/>
</dbReference>
<dbReference type="GO" id="GO:0016705">
    <property type="term" value="F:oxidoreductase activity, acting on paired donors, with incorporation or reduction of molecular oxygen"/>
    <property type="evidence" value="ECO:0007669"/>
    <property type="project" value="InterPro"/>
</dbReference>
<keyword evidence="6" id="KW-0408">Iron</keyword>
<evidence type="ECO:0000256" key="5">
    <source>
        <dbReference type="ARBA" id="ARBA00023002"/>
    </source>
</evidence>
<dbReference type="PANTHER" id="PTHR24292">
    <property type="entry name" value="CYTOCHROME P450"/>
    <property type="match status" value="1"/>
</dbReference>
<evidence type="ECO:0000256" key="7">
    <source>
        <dbReference type="ARBA" id="ARBA00023033"/>
    </source>
</evidence>
<comment type="cofactor">
    <cofactor evidence="1">
        <name>heme</name>
        <dbReference type="ChEBI" id="CHEBI:30413"/>
    </cofactor>
</comment>
<dbReference type="GO" id="GO:0005506">
    <property type="term" value="F:iron ion binding"/>
    <property type="evidence" value="ECO:0007669"/>
    <property type="project" value="InterPro"/>
</dbReference>
<accession>A0A0C2CX28</accession>
<dbReference type="Proteomes" id="UP000054047">
    <property type="component" value="Unassembled WGS sequence"/>
</dbReference>
<dbReference type="GO" id="GO:0020037">
    <property type="term" value="F:heme binding"/>
    <property type="evidence" value="ECO:0007669"/>
    <property type="project" value="InterPro"/>
</dbReference>
<dbReference type="Gene3D" id="1.10.630.10">
    <property type="entry name" value="Cytochrome P450"/>
    <property type="match status" value="1"/>
</dbReference>
<keyword evidence="7" id="KW-0503">Monooxygenase</keyword>
<dbReference type="InterPro" id="IPR050476">
    <property type="entry name" value="Insect_CytP450_Detox"/>
</dbReference>
<evidence type="ECO:0000256" key="1">
    <source>
        <dbReference type="ARBA" id="ARBA00001971"/>
    </source>
</evidence>
<comment type="similarity">
    <text evidence="2">Belongs to the cytochrome P450 family.</text>
</comment>
<dbReference type="InterPro" id="IPR036396">
    <property type="entry name" value="Cyt_P450_sf"/>
</dbReference>
<evidence type="ECO:0000256" key="2">
    <source>
        <dbReference type="ARBA" id="ARBA00010617"/>
    </source>
</evidence>
<organism evidence="8 9">
    <name type="scientific">Ancylostoma duodenale</name>
    <dbReference type="NCBI Taxonomy" id="51022"/>
    <lineage>
        <taxon>Eukaryota</taxon>
        <taxon>Metazoa</taxon>
        <taxon>Ecdysozoa</taxon>
        <taxon>Nematoda</taxon>
        <taxon>Chromadorea</taxon>
        <taxon>Rhabditida</taxon>
        <taxon>Rhabditina</taxon>
        <taxon>Rhabditomorpha</taxon>
        <taxon>Strongyloidea</taxon>
        <taxon>Ancylostomatidae</taxon>
        <taxon>Ancylostomatinae</taxon>
        <taxon>Ancylostoma</taxon>
    </lineage>
</organism>
<dbReference type="AlphaFoldDB" id="A0A0C2CX28"/>
<evidence type="ECO:0000313" key="9">
    <source>
        <dbReference type="Proteomes" id="UP000054047"/>
    </source>
</evidence>
<dbReference type="OrthoDB" id="5867965at2759"/>
<name>A0A0C2CX28_9BILA</name>
<keyword evidence="4" id="KW-0479">Metal-binding</keyword>
<gene>
    <name evidence="8" type="ORF">ANCDUO_08190</name>
</gene>
<evidence type="ECO:0000313" key="8">
    <source>
        <dbReference type="EMBL" id="KIH61538.1"/>
    </source>
</evidence>
<dbReference type="GO" id="GO:0004497">
    <property type="term" value="F:monooxygenase activity"/>
    <property type="evidence" value="ECO:0007669"/>
    <property type="project" value="UniProtKB-KW"/>
</dbReference>
<dbReference type="EMBL" id="KN730039">
    <property type="protein sequence ID" value="KIH61538.1"/>
    <property type="molecule type" value="Genomic_DNA"/>
</dbReference>
<evidence type="ECO:0000256" key="4">
    <source>
        <dbReference type="ARBA" id="ARBA00022723"/>
    </source>
</evidence>
<reference evidence="8 9" key="1">
    <citation type="submission" date="2013-12" db="EMBL/GenBank/DDBJ databases">
        <title>Draft genome of the parsitic nematode Ancylostoma duodenale.</title>
        <authorList>
            <person name="Mitreva M."/>
        </authorList>
    </citation>
    <scope>NUCLEOTIDE SEQUENCE [LARGE SCALE GENOMIC DNA]</scope>
    <source>
        <strain evidence="8 9">Zhejiang</strain>
    </source>
</reference>
<proteinExistence type="inferred from homology"/>
<protein>
    <submittedName>
        <fullName evidence="8">Uncharacterized protein</fullName>
    </submittedName>
</protein>